<name>A0A917TST3_9BACI</name>
<evidence type="ECO:0000313" key="2">
    <source>
        <dbReference type="EMBL" id="GGM36603.1"/>
    </source>
</evidence>
<dbReference type="InterPro" id="IPR029063">
    <property type="entry name" value="SAM-dependent_MTases_sf"/>
</dbReference>
<evidence type="ECO:0000313" key="3">
    <source>
        <dbReference type="Proteomes" id="UP000618460"/>
    </source>
</evidence>
<reference evidence="2" key="1">
    <citation type="journal article" date="2014" name="Int. J. Syst. Evol. Microbiol.">
        <title>Complete genome sequence of Corynebacterium casei LMG S-19264T (=DSM 44701T), isolated from a smear-ripened cheese.</title>
        <authorList>
            <consortium name="US DOE Joint Genome Institute (JGI-PGF)"/>
            <person name="Walter F."/>
            <person name="Albersmeier A."/>
            <person name="Kalinowski J."/>
            <person name="Ruckert C."/>
        </authorList>
    </citation>
    <scope>NUCLEOTIDE SEQUENCE</scope>
    <source>
        <strain evidence="2">CGMCC 1.6333</strain>
    </source>
</reference>
<dbReference type="Proteomes" id="UP000618460">
    <property type="component" value="Unassembled WGS sequence"/>
</dbReference>
<dbReference type="InterPro" id="IPR052356">
    <property type="entry name" value="Thiol_S-MT"/>
</dbReference>
<dbReference type="InterPro" id="IPR013216">
    <property type="entry name" value="Methyltransf_11"/>
</dbReference>
<proteinExistence type="predicted"/>
<comment type="caution">
    <text evidence="2">The sequence shown here is derived from an EMBL/GenBank/DDBJ whole genome shotgun (WGS) entry which is preliminary data.</text>
</comment>
<keyword evidence="3" id="KW-1185">Reference proteome</keyword>
<protein>
    <recommendedName>
        <fullName evidence="1">Methyltransferase type 11 domain-containing protein</fullName>
    </recommendedName>
</protein>
<dbReference type="GO" id="GO:0008757">
    <property type="term" value="F:S-adenosylmethionine-dependent methyltransferase activity"/>
    <property type="evidence" value="ECO:0007669"/>
    <property type="project" value="InterPro"/>
</dbReference>
<dbReference type="PANTHER" id="PTHR45036">
    <property type="entry name" value="METHYLTRANSFERASE LIKE 7B"/>
    <property type="match status" value="1"/>
</dbReference>
<accession>A0A917TST3</accession>
<dbReference type="Pfam" id="PF08241">
    <property type="entry name" value="Methyltransf_11"/>
    <property type="match status" value="1"/>
</dbReference>
<dbReference type="PANTHER" id="PTHR45036:SF1">
    <property type="entry name" value="METHYLTRANSFERASE LIKE 7A"/>
    <property type="match status" value="1"/>
</dbReference>
<sequence length="132" mass="14842">MLAKAKEKAKNLKTNFKLVEMDAQSLDFPDNSFDTVISTCVFCSVPDPVQGLQEIRRVLKPNGYLLMLEHMRSNNEVLGKVMDIINPIGLRISGANINRKTVQNIENAGLKVIDKELLMSTIMRKLKISPNK</sequence>
<dbReference type="SUPFAM" id="SSF53335">
    <property type="entry name" value="S-adenosyl-L-methionine-dependent methyltransferases"/>
    <property type="match status" value="1"/>
</dbReference>
<dbReference type="RefSeq" id="WP_308422919.1">
    <property type="nucleotide sequence ID" value="NZ_BMLG01000014.1"/>
</dbReference>
<gene>
    <name evidence="2" type="ORF">GCM10011351_23390</name>
</gene>
<evidence type="ECO:0000259" key="1">
    <source>
        <dbReference type="Pfam" id="PF08241"/>
    </source>
</evidence>
<dbReference type="Gene3D" id="3.40.50.150">
    <property type="entry name" value="Vaccinia Virus protein VP39"/>
    <property type="match status" value="1"/>
</dbReference>
<organism evidence="2 3">
    <name type="scientific">Paraliobacillus quinghaiensis</name>
    <dbReference type="NCBI Taxonomy" id="470815"/>
    <lineage>
        <taxon>Bacteria</taxon>
        <taxon>Bacillati</taxon>
        <taxon>Bacillota</taxon>
        <taxon>Bacilli</taxon>
        <taxon>Bacillales</taxon>
        <taxon>Bacillaceae</taxon>
        <taxon>Paraliobacillus</taxon>
    </lineage>
</organism>
<dbReference type="EMBL" id="BMLG01000014">
    <property type="protein sequence ID" value="GGM36603.1"/>
    <property type="molecule type" value="Genomic_DNA"/>
</dbReference>
<dbReference type="AlphaFoldDB" id="A0A917TST3"/>
<dbReference type="CDD" id="cd02440">
    <property type="entry name" value="AdoMet_MTases"/>
    <property type="match status" value="1"/>
</dbReference>
<feature type="domain" description="Methyltransferase type 11" evidence="1">
    <location>
        <begin position="1"/>
        <end position="66"/>
    </location>
</feature>
<reference evidence="2" key="2">
    <citation type="submission" date="2020-09" db="EMBL/GenBank/DDBJ databases">
        <authorList>
            <person name="Sun Q."/>
            <person name="Zhou Y."/>
        </authorList>
    </citation>
    <scope>NUCLEOTIDE SEQUENCE</scope>
    <source>
        <strain evidence="2">CGMCC 1.6333</strain>
    </source>
</reference>